<evidence type="ECO:0000313" key="7">
    <source>
        <dbReference type="EMBL" id="GAA1969393.1"/>
    </source>
</evidence>
<comment type="caution">
    <text evidence="7">The sequence shown here is derived from an EMBL/GenBank/DDBJ whole genome shotgun (WGS) entry which is preliminary data.</text>
</comment>
<evidence type="ECO:0000256" key="1">
    <source>
        <dbReference type="ARBA" id="ARBA00022598"/>
    </source>
</evidence>
<proteinExistence type="predicted"/>
<evidence type="ECO:0000256" key="2">
    <source>
        <dbReference type="ARBA" id="ARBA00022723"/>
    </source>
</evidence>
<keyword evidence="5" id="KW-0460">Magnesium</keyword>
<sequence length="403" mass="44829">MDRLPSRPRPDWLRTVEQQGLTYAVDRAEDGAAVPYWDESACYELTESDVEVLERATGDLHRMAVAAVHRMAHDPEIVARHGLPDGAGAWLAGSLADPQATSVYGRFDLAWDGDGPPKLLEYNADTPAGLVEAAVSQWFWLEDLHPDHDQWNLLHERLVEGWRRMRARTGVEVVHFAVGQDEPTEDWATVAYLRDTAQEAGLVALGITMEDIGWHHGQRRFVDVHGAPITHCFKMYPTEWMLDSPFGAYLLGGASTTQWIEPPWKLLAGSKALLPVLWEMFPGHPNLLPAYFDHPHGLTAYASKPLFGWEGDGVDVVGPDGEERSPRLRTAGQQRVYQQYTPLPDFDGNRPVLGTWVVDGKPAGLGIRESTNLVTNTGARFVPHRMLAPRSSAEQVATWVAEP</sequence>
<keyword evidence="8" id="KW-1185">Reference proteome</keyword>
<dbReference type="InterPro" id="IPR005494">
    <property type="entry name" value="GSPS_pre-ATP-grasp-like_dom"/>
</dbReference>
<evidence type="ECO:0000256" key="5">
    <source>
        <dbReference type="ARBA" id="ARBA00022842"/>
    </source>
</evidence>
<evidence type="ECO:0000259" key="6">
    <source>
        <dbReference type="Pfam" id="PF03738"/>
    </source>
</evidence>
<gene>
    <name evidence="7" type="ORF">GCM10009817_06680</name>
</gene>
<name>A0ABN2RHU4_9MICO</name>
<keyword evidence="4" id="KW-0067">ATP-binding</keyword>
<dbReference type="RefSeq" id="WP_344058390.1">
    <property type="nucleotide sequence ID" value="NZ_BAAAPU010000003.1"/>
</dbReference>
<evidence type="ECO:0000313" key="8">
    <source>
        <dbReference type="Proteomes" id="UP001500013"/>
    </source>
</evidence>
<reference evidence="7 8" key="1">
    <citation type="journal article" date="2019" name="Int. J. Syst. Evol. Microbiol.">
        <title>The Global Catalogue of Microorganisms (GCM) 10K type strain sequencing project: providing services to taxonomists for standard genome sequencing and annotation.</title>
        <authorList>
            <consortium name="The Broad Institute Genomics Platform"/>
            <consortium name="The Broad Institute Genome Sequencing Center for Infectious Disease"/>
            <person name="Wu L."/>
            <person name="Ma J."/>
        </authorList>
    </citation>
    <scope>NUCLEOTIDE SEQUENCE [LARGE SCALE GENOMIC DNA]</scope>
    <source>
        <strain evidence="7 8">JCM 15628</strain>
    </source>
</reference>
<dbReference type="SUPFAM" id="SSF52440">
    <property type="entry name" value="PreATP-grasp domain"/>
    <property type="match status" value="1"/>
</dbReference>
<keyword evidence="3" id="KW-0547">Nucleotide-binding</keyword>
<protein>
    <submittedName>
        <fullName evidence="7">Glutathionylspermidine synthase family protein</fullName>
    </submittedName>
</protein>
<evidence type="ECO:0000256" key="3">
    <source>
        <dbReference type="ARBA" id="ARBA00022741"/>
    </source>
</evidence>
<dbReference type="Proteomes" id="UP001500013">
    <property type="component" value="Unassembled WGS sequence"/>
</dbReference>
<evidence type="ECO:0000256" key="4">
    <source>
        <dbReference type="ARBA" id="ARBA00022840"/>
    </source>
</evidence>
<accession>A0ABN2RHU4</accession>
<keyword evidence="1" id="KW-0436">Ligase</keyword>
<dbReference type="SUPFAM" id="SSF56059">
    <property type="entry name" value="Glutathione synthetase ATP-binding domain-like"/>
    <property type="match status" value="1"/>
</dbReference>
<dbReference type="EMBL" id="BAAAPU010000003">
    <property type="protein sequence ID" value="GAA1969393.1"/>
    <property type="molecule type" value="Genomic_DNA"/>
</dbReference>
<organism evidence="7 8">
    <name type="scientific">Terrabacter lapilli</name>
    <dbReference type="NCBI Taxonomy" id="436231"/>
    <lineage>
        <taxon>Bacteria</taxon>
        <taxon>Bacillati</taxon>
        <taxon>Actinomycetota</taxon>
        <taxon>Actinomycetes</taxon>
        <taxon>Micrococcales</taxon>
        <taxon>Intrasporangiaceae</taxon>
        <taxon>Terrabacter</taxon>
    </lineage>
</organism>
<keyword evidence="2" id="KW-0479">Metal-binding</keyword>
<dbReference type="Pfam" id="PF03738">
    <property type="entry name" value="GSP_synth"/>
    <property type="match status" value="1"/>
</dbReference>
<feature type="domain" description="Glutathionylspermidine synthase pre-ATP-grasp-like" evidence="6">
    <location>
        <begin position="12"/>
        <end position="385"/>
    </location>
</feature>
<dbReference type="Gene3D" id="3.30.1490.330">
    <property type="match status" value="1"/>
</dbReference>
<dbReference type="InterPro" id="IPR016185">
    <property type="entry name" value="PreATP-grasp_dom_sf"/>
</dbReference>